<dbReference type="PANTHER" id="PTHR43142">
    <property type="entry name" value="CARBOXYLIC ESTER HYDROLASE"/>
    <property type="match status" value="1"/>
</dbReference>
<proteinExistence type="predicted"/>
<feature type="domain" description="Carboxylesterase type B" evidence="2">
    <location>
        <begin position="30"/>
        <end position="370"/>
    </location>
</feature>
<feature type="region of interest" description="Disordered" evidence="1">
    <location>
        <begin position="1"/>
        <end position="20"/>
    </location>
</feature>
<dbReference type="PANTHER" id="PTHR43142:SF8">
    <property type="entry name" value="CARBOXYLIC ESTER HYDROLASE"/>
    <property type="match status" value="1"/>
</dbReference>
<accession>J6F3F7</accession>
<sequence>MTTQTQKSEVVDTPAPGDTYRPITIPAGDHGTLRGIEIVASDGTARARRFCQVPYAQAPAGELRWRKPVPLPNDHDWSGVEGDKFGYIAPQPTYVMKNDAGDEFPSGVPGAVANEDSLTFNVWTPPGEPPAGGWPLFVWIHGGWLQIGASGMTDRTDPSWGLGDGALKAVVVMPAYRLGLFGFLASEEIRAENDDGTAGNFGFWDQRLALEVIKANAAIFGANGDNLTLGGLSAGAYSAQMQIAYDLRQPQPIVKRLMLWSNTLPAQPKSLAESQPGFDGLCEKFGVTGSGEEKMKKLRAIPMQDLVDAVLQLKIHTFRAVTDDAFIPSDLYASFHDGRLAAALKKYNIPVLLGEVAEEELLYGVTNPPSSRADLRTQLDNYYCPAVVQRLLDYYDPQLPPDQGELERGSEEWKALRAKFGEITASGQVYVPERALVRSLVAGGVDPNNILRYRVAWKPDAYAKISLFGEHVTHADDYWCWWYGARFGWTEKDKKVNREWLAPLQLFLEGRHEEAAKEWYQGKDADGRKLREIREGKIGVAEDDRWDECMRIADAIAGK</sequence>
<dbReference type="OrthoDB" id="6846267at2759"/>
<dbReference type="GeneID" id="25984595"/>
<evidence type="ECO:0000313" key="4">
    <source>
        <dbReference type="Proteomes" id="UP000002748"/>
    </source>
</evidence>
<dbReference type="Gene3D" id="3.40.50.1820">
    <property type="entry name" value="alpha/beta hydrolase"/>
    <property type="match status" value="1"/>
</dbReference>
<reference evidence="3 4" key="1">
    <citation type="journal article" date="2012" name="Eukaryot. Cell">
        <title>Draft genome sequence of CBS 2479, the standard type strain of Trichosporon asahii.</title>
        <authorList>
            <person name="Yang R.Y."/>
            <person name="Li H.T."/>
            <person name="Zhu H."/>
            <person name="Zhou G.P."/>
            <person name="Wang M."/>
            <person name="Wang L."/>
        </authorList>
    </citation>
    <scope>NUCLEOTIDE SEQUENCE [LARGE SCALE GENOMIC DNA]</scope>
    <source>
        <strain evidence="4">ATCC 90039 / CBS 2479 / JCM 2466 / KCTC 7840 / NCYC 2677 / UAMH 7654</strain>
    </source>
</reference>
<comment type="caution">
    <text evidence="3">The sequence shown here is derived from an EMBL/GenBank/DDBJ whole genome shotgun (WGS) entry which is preliminary data.</text>
</comment>
<evidence type="ECO:0000256" key="1">
    <source>
        <dbReference type="SAM" id="MobiDB-lite"/>
    </source>
</evidence>
<dbReference type="ESTHER" id="trias-j6f3f7">
    <property type="family name" value="Fungal_carboxylesterase_lipase"/>
</dbReference>
<dbReference type="RefSeq" id="XP_014180837.1">
    <property type="nucleotide sequence ID" value="XM_014325362.1"/>
</dbReference>
<dbReference type="HOGENOM" id="CLU_006586_17_1_1"/>
<gene>
    <name evidence="3" type="ORF">A1Q1_01081</name>
</gene>
<dbReference type="EMBL" id="ALBS01000157">
    <property type="protein sequence ID" value="EJT49767.1"/>
    <property type="molecule type" value="Genomic_DNA"/>
</dbReference>
<organism evidence="3 4">
    <name type="scientific">Trichosporon asahii var. asahii (strain ATCC 90039 / CBS 2479 / JCM 2466 / KCTC 7840 / NBRC 103889/ NCYC 2677 / UAMH 7654)</name>
    <name type="common">Yeast</name>
    <dbReference type="NCBI Taxonomy" id="1186058"/>
    <lineage>
        <taxon>Eukaryota</taxon>
        <taxon>Fungi</taxon>
        <taxon>Dikarya</taxon>
        <taxon>Basidiomycota</taxon>
        <taxon>Agaricomycotina</taxon>
        <taxon>Tremellomycetes</taxon>
        <taxon>Trichosporonales</taxon>
        <taxon>Trichosporonaceae</taxon>
        <taxon>Trichosporon</taxon>
    </lineage>
</organism>
<dbReference type="VEuPathDB" id="FungiDB:A1Q1_01081"/>
<dbReference type="Proteomes" id="UP000002748">
    <property type="component" value="Unassembled WGS sequence"/>
</dbReference>
<dbReference type="InterPro" id="IPR029058">
    <property type="entry name" value="AB_hydrolase_fold"/>
</dbReference>
<dbReference type="AlphaFoldDB" id="J6F3F7"/>
<protein>
    <submittedName>
        <fullName evidence="3">Carboxylesterase-lipase family protein</fullName>
    </submittedName>
</protein>
<name>J6F3F7_TRIAS</name>
<evidence type="ECO:0000313" key="3">
    <source>
        <dbReference type="EMBL" id="EJT49767.1"/>
    </source>
</evidence>
<dbReference type="KEGG" id="tasa:A1Q1_01081"/>
<dbReference type="SUPFAM" id="SSF53474">
    <property type="entry name" value="alpha/beta-Hydrolases"/>
    <property type="match status" value="1"/>
</dbReference>
<evidence type="ECO:0000259" key="2">
    <source>
        <dbReference type="Pfam" id="PF00135"/>
    </source>
</evidence>
<dbReference type="Pfam" id="PF00135">
    <property type="entry name" value="COesterase"/>
    <property type="match status" value="1"/>
</dbReference>
<dbReference type="InterPro" id="IPR002018">
    <property type="entry name" value="CarbesteraseB"/>
</dbReference>